<dbReference type="SUPFAM" id="SSF51110">
    <property type="entry name" value="alpha-D-mannose-specific plant lectins"/>
    <property type="match status" value="1"/>
</dbReference>
<dbReference type="SMART" id="SM00108">
    <property type="entry name" value="B_lectin"/>
    <property type="match status" value="1"/>
</dbReference>
<sequence>MVSLGYVSRRLWGLPMTAAVDFRNCAGIIVLQQMLLCFAVDVLSLKKAAGVIVGFACGRYGSGFYLSFGGAYADTGMDTILQGQQPLRDWKSLNSTNKVHRLQFFSPGTSKNRYLGIFYNKADSKYNRAVWVANHGNPIFDTSGNIMIDTHGNLKMTHSGGNVPSVFNSAPITARNASATLLDNDNFVLSGLNPDGSVNETLSQSFDYPTDTLLPGMKLGIDFRTGHRWSLTSWISDEVPASGSFMVEIQMAQANWYYGAGEMSTGLVDRRLMDISLILIFLNYLQLAMSPLATFQMRTRST</sequence>
<keyword evidence="2" id="KW-0325">Glycoprotein</keyword>
<name>A0A8S0S7P9_OLEEU</name>
<keyword evidence="3" id="KW-0812">Transmembrane</keyword>
<gene>
    <name evidence="5" type="ORF">OLEA9_A024762</name>
</gene>
<dbReference type="EMBL" id="CACTIH010003911">
    <property type="protein sequence ID" value="CAA2987266.1"/>
    <property type="molecule type" value="Genomic_DNA"/>
</dbReference>
<dbReference type="InterPro" id="IPR001480">
    <property type="entry name" value="Bulb-type_lectin_dom"/>
</dbReference>
<keyword evidence="3" id="KW-0472">Membrane</keyword>
<dbReference type="OrthoDB" id="4062651at2759"/>
<keyword evidence="3" id="KW-1133">Transmembrane helix</keyword>
<dbReference type="Gramene" id="OE9A024762T1">
    <property type="protein sequence ID" value="OE9A024762C1"/>
    <property type="gene ID" value="OE9A024762"/>
</dbReference>
<dbReference type="PANTHER" id="PTHR32444">
    <property type="entry name" value="BULB-TYPE LECTIN DOMAIN-CONTAINING PROTEIN"/>
    <property type="match status" value="1"/>
</dbReference>
<keyword evidence="6" id="KW-1185">Reference proteome</keyword>
<keyword evidence="1" id="KW-0732">Signal</keyword>
<evidence type="ECO:0000259" key="4">
    <source>
        <dbReference type="PROSITE" id="PS50927"/>
    </source>
</evidence>
<dbReference type="InterPro" id="IPR036426">
    <property type="entry name" value="Bulb-type_lectin_dom_sf"/>
</dbReference>
<reference evidence="5 6" key="1">
    <citation type="submission" date="2019-12" db="EMBL/GenBank/DDBJ databases">
        <authorList>
            <person name="Alioto T."/>
            <person name="Alioto T."/>
            <person name="Gomez Garrido J."/>
        </authorList>
    </citation>
    <scope>NUCLEOTIDE SEQUENCE [LARGE SCALE GENOMIC DNA]</scope>
</reference>
<proteinExistence type="predicted"/>
<evidence type="ECO:0000256" key="2">
    <source>
        <dbReference type="ARBA" id="ARBA00023180"/>
    </source>
</evidence>
<protein>
    <submittedName>
        <fullName evidence="5">G-type lectin S-receptor-like serine threonine-kinase CES101</fullName>
    </submittedName>
</protein>
<dbReference type="PROSITE" id="PS50927">
    <property type="entry name" value="BULB_LECTIN"/>
    <property type="match status" value="1"/>
</dbReference>
<evidence type="ECO:0000256" key="1">
    <source>
        <dbReference type="ARBA" id="ARBA00022729"/>
    </source>
</evidence>
<comment type="caution">
    <text evidence="5">The sequence shown here is derived from an EMBL/GenBank/DDBJ whole genome shotgun (WGS) entry which is preliminary data.</text>
</comment>
<organism evidence="5 6">
    <name type="scientific">Olea europaea subsp. europaea</name>
    <dbReference type="NCBI Taxonomy" id="158383"/>
    <lineage>
        <taxon>Eukaryota</taxon>
        <taxon>Viridiplantae</taxon>
        <taxon>Streptophyta</taxon>
        <taxon>Embryophyta</taxon>
        <taxon>Tracheophyta</taxon>
        <taxon>Spermatophyta</taxon>
        <taxon>Magnoliopsida</taxon>
        <taxon>eudicotyledons</taxon>
        <taxon>Gunneridae</taxon>
        <taxon>Pentapetalae</taxon>
        <taxon>asterids</taxon>
        <taxon>lamiids</taxon>
        <taxon>Lamiales</taxon>
        <taxon>Oleaceae</taxon>
        <taxon>Oleeae</taxon>
        <taxon>Olea</taxon>
    </lineage>
</organism>
<dbReference type="Proteomes" id="UP000594638">
    <property type="component" value="Unassembled WGS sequence"/>
</dbReference>
<evidence type="ECO:0000313" key="6">
    <source>
        <dbReference type="Proteomes" id="UP000594638"/>
    </source>
</evidence>
<feature type="domain" description="Bulb-type lectin" evidence="4">
    <location>
        <begin position="78"/>
        <end position="202"/>
    </location>
</feature>
<dbReference type="AlphaFoldDB" id="A0A8S0S7P9"/>
<accession>A0A8S0S7P9</accession>
<evidence type="ECO:0000256" key="3">
    <source>
        <dbReference type="SAM" id="Phobius"/>
    </source>
</evidence>
<feature type="transmembrane region" description="Helical" evidence="3">
    <location>
        <begin position="275"/>
        <end position="295"/>
    </location>
</feature>
<dbReference type="PANTHER" id="PTHR32444:SF128">
    <property type="entry name" value="CURCULIN-LIKE (MANNOSE-BINDING) LECTIN FAMILY PROTEIN"/>
    <property type="match status" value="1"/>
</dbReference>
<dbReference type="Gene3D" id="2.90.10.10">
    <property type="entry name" value="Bulb-type lectin domain"/>
    <property type="match status" value="1"/>
</dbReference>
<dbReference type="Pfam" id="PF01453">
    <property type="entry name" value="B_lectin"/>
    <property type="match status" value="1"/>
</dbReference>
<evidence type="ECO:0000313" key="5">
    <source>
        <dbReference type="EMBL" id="CAA2987266.1"/>
    </source>
</evidence>